<protein>
    <recommendedName>
        <fullName evidence="1">Rad60/SUMO-like domain-containing protein</fullName>
    </recommendedName>
</protein>
<accession>A0A4P9Z8D4</accession>
<keyword evidence="3" id="KW-1185">Reference proteome</keyword>
<sequence length="163" mass="18469">SGALVWIEGKTELKPFFKPRTLRISPPAGGEITPIRCLYIPVADVGIFESVYPEFETPLSPENADELIIEVLDEDEPVRKETDNSSAGYFVIGLKGKDNKRIEVEVNSQTRIRKLLEHYLTQKGIDSSQIKNPRLVFDSEELCLDCTVGDTELEEDFEVEVYF</sequence>
<dbReference type="EMBL" id="ML004526">
    <property type="protein sequence ID" value="RKP28974.1"/>
    <property type="molecule type" value="Genomic_DNA"/>
</dbReference>
<dbReference type="SUPFAM" id="SSF54236">
    <property type="entry name" value="Ubiquitin-like"/>
    <property type="match status" value="1"/>
</dbReference>
<organism evidence="2 3">
    <name type="scientific">Metschnikowia bicuspidata</name>
    <dbReference type="NCBI Taxonomy" id="27322"/>
    <lineage>
        <taxon>Eukaryota</taxon>
        <taxon>Fungi</taxon>
        <taxon>Dikarya</taxon>
        <taxon>Ascomycota</taxon>
        <taxon>Saccharomycotina</taxon>
        <taxon>Pichiomycetes</taxon>
        <taxon>Metschnikowiaceae</taxon>
        <taxon>Metschnikowia</taxon>
    </lineage>
</organism>
<evidence type="ECO:0000313" key="2">
    <source>
        <dbReference type="EMBL" id="RKP28974.1"/>
    </source>
</evidence>
<dbReference type="InterPro" id="IPR029071">
    <property type="entry name" value="Ubiquitin-like_domsf"/>
</dbReference>
<evidence type="ECO:0000313" key="3">
    <source>
        <dbReference type="Proteomes" id="UP000268321"/>
    </source>
</evidence>
<name>A0A4P9Z8D4_9ASCO</name>
<feature type="non-terminal residue" evidence="2">
    <location>
        <position position="1"/>
    </location>
</feature>
<proteinExistence type="predicted"/>
<dbReference type="Gene3D" id="3.10.20.90">
    <property type="entry name" value="Phosphatidylinositol 3-kinase Catalytic Subunit, Chain A, domain 1"/>
    <property type="match status" value="1"/>
</dbReference>
<evidence type="ECO:0000259" key="1">
    <source>
        <dbReference type="Pfam" id="PF11976"/>
    </source>
</evidence>
<dbReference type="Pfam" id="PF11976">
    <property type="entry name" value="Rad60-SLD"/>
    <property type="match status" value="1"/>
</dbReference>
<dbReference type="AlphaFoldDB" id="A0A4P9Z8D4"/>
<gene>
    <name evidence="2" type="ORF">METBISCDRAFT_19771</name>
</gene>
<dbReference type="Proteomes" id="UP000268321">
    <property type="component" value="Unassembled WGS sequence"/>
</dbReference>
<feature type="domain" description="Rad60/SUMO-like" evidence="1">
    <location>
        <begin position="92"/>
        <end position="162"/>
    </location>
</feature>
<dbReference type="InterPro" id="IPR022617">
    <property type="entry name" value="Rad60/SUMO-like_dom"/>
</dbReference>
<dbReference type="OrthoDB" id="3365399at2759"/>
<reference evidence="3" key="1">
    <citation type="journal article" date="2018" name="Nat. Microbiol.">
        <title>Leveraging single-cell genomics to expand the fungal tree of life.</title>
        <authorList>
            <person name="Ahrendt S.R."/>
            <person name="Quandt C.A."/>
            <person name="Ciobanu D."/>
            <person name="Clum A."/>
            <person name="Salamov A."/>
            <person name="Andreopoulos B."/>
            <person name="Cheng J.F."/>
            <person name="Woyke T."/>
            <person name="Pelin A."/>
            <person name="Henrissat B."/>
            <person name="Reynolds N.K."/>
            <person name="Benny G.L."/>
            <person name="Smith M.E."/>
            <person name="James T.Y."/>
            <person name="Grigoriev I.V."/>
        </authorList>
    </citation>
    <scope>NUCLEOTIDE SEQUENCE [LARGE SCALE GENOMIC DNA]</scope>
    <source>
        <strain evidence="3">Baker2002</strain>
    </source>
</reference>